<name>A0A1A9V363_GLOAU</name>
<proteinExistence type="predicted"/>
<evidence type="ECO:0000313" key="2">
    <source>
        <dbReference type="Proteomes" id="UP000078200"/>
    </source>
</evidence>
<dbReference type="Proteomes" id="UP000078200">
    <property type="component" value="Unassembled WGS sequence"/>
</dbReference>
<reference evidence="1" key="1">
    <citation type="submission" date="2020-05" db="UniProtKB">
        <authorList>
            <consortium name="EnsemblMetazoa"/>
        </authorList>
    </citation>
    <scope>IDENTIFICATION</scope>
    <source>
        <strain evidence="1">TTRI</strain>
    </source>
</reference>
<evidence type="ECO:0000313" key="1">
    <source>
        <dbReference type="EnsemblMetazoa" id="GAUT024252-PA"/>
    </source>
</evidence>
<dbReference type="VEuPathDB" id="VectorBase:GAUT024252"/>
<protein>
    <submittedName>
        <fullName evidence="1">Uncharacterized protein</fullName>
    </submittedName>
</protein>
<dbReference type="AlphaFoldDB" id="A0A1A9V363"/>
<keyword evidence="2" id="KW-1185">Reference proteome</keyword>
<dbReference type="EnsemblMetazoa" id="GAUT024252-RA">
    <property type="protein sequence ID" value="GAUT024252-PA"/>
    <property type="gene ID" value="GAUT024252"/>
</dbReference>
<organism evidence="1 2">
    <name type="scientific">Glossina austeni</name>
    <name type="common">Savannah tsetse fly</name>
    <dbReference type="NCBI Taxonomy" id="7395"/>
    <lineage>
        <taxon>Eukaryota</taxon>
        <taxon>Metazoa</taxon>
        <taxon>Ecdysozoa</taxon>
        <taxon>Arthropoda</taxon>
        <taxon>Hexapoda</taxon>
        <taxon>Insecta</taxon>
        <taxon>Pterygota</taxon>
        <taxon>Neoptera</taxon>
        <taxon>Endopterygota</taxon>
        <taxon>Diptera</taxon>
        <taxon>Brachycera</taxon>
        <taxon>Muscomorpha</taxon>
        <taxon>Hippoboscoidea</taxon>
        <taxon>Glossinidae</taxon>
        <taxon>Glossina</taxon>
    </lineage>
</organism>
<sequence length="114" mass="13371">MWRDSKTTASHPRLLHGIYDAFVVLKLSNMREQFEDEKEYYFQQDGKPFQYHSDERVNLNENAKGCHRIAPAFSGSSATILMFETIRENICPYSVPLCYWYANVFTFFVVADNI</sequence>
<accession>A0A1A9V363</accession>